<dbReference type="Proteomes" id="UP000320231">
    <property type="component" value="Chromosome"/>
</dbReference>
<gene>
    <name evidence="1" type="ORF">HSBAA_02990</name>
</gene>
<protein>
    <submittedName>
        <fullName evidence="1">Uncharacterized protein</fullName>
    </submittedName>
</protein>
<evidence type="ECO:0000313" key="2">
    <source>
        <dbReference type="Proteomes" id="UP000320231"/>
    </source>
</evidence>
<sequence length="68" mass="7724">MLRDARGQQVAEIRDFLGQIYNTQGTRVEDLDSLTDDEVIALAKNLKGVCRWLRRCLTVPKSTKSNIC</sequence>
<name>A0A455U1G3_9GAMM</name>
<dbReference type="KEGG" id="hsr:HSBAA_02990"/>
<dbReference type="EMBL" id="AP019514">
    <property type="protein sequence ID" value="BBI58993.1"/>
    <property type="molecule type" value="Genomic_DNA"/>
</dbReference>
<reference evidence="1 2" key="1">
    <citation type="journal article" date="2019" name="Microbiol. Resour. Announc.">
        <title>Complete Genome Sequence of Halomonas sulfidaeris Strain Esulfide1 Isolated from a Metal Sulfide Rock at a Depth of 2,200 Meters, Obtained Using Nanopore Sequencing.</title>
        <authorList>
            <person name="Saito M."/>
            <person name="Nishigata A."/>
            <person name="Galipon J."/>
            <person name="Arakawa K."/>
        </authorList>
    </citation>
    <scope>NUCLEOTIDE SEQUENCE [LARGE SCALE GENOMIC DNA]</scope>
    <source>
        <strain evidence="1 2">ATCC BAA-803</strain>
    </source>
</reference>
<organism evidence="1 2">
    <name type="scientific">Vreelandella sulfidaeris</name>
    <dbReference type="NCBI Taxonomy" id="115553"/>
    <lineage>
        <taxon>Bacteria</taxon>
        <taxon>Pseudomonadati</taxon>
        <taxon>Pseudomonadota</taxon>
        <taxon>Gammaproteobacteria</taxon>
        <taxon>Oceanospirillales</taxon>
        <taxon>Halomonadaceae</taxon>
        <taxon>Vreelandella</taxon>
    </lineage>
</organism>
<accession>A0A455U1G3</accession>
<proteinExistence type="predicted"/>
<evidence type="ECO:0000313" key="1">
    <source>
        <dbReference type="EMBL" id="BBI58993.1"/>
    </source>
</evidence>
<dbReference type="AlphaFoldDB" id="A0A455U1G3"/>